<dbReference type="GO" id="GO:0005886">
    <property type="term" value="C:plasma membrane"/>
    <property type="evidence" value="ECO:0007669"/>
    <property type="project" value="UniProtKB-SubCell"/>
</dbReference>
<dbReference type="Proteomes" id="UP000290588">
    <property type="component" value="Unassembled WGS sequence"/>
</dbReference>
<dbReference type="AlphaFoldDB" id="A0A347U8V5"/>
<organism evidence="8 10">
    <name type="scientific">Arcobacter ellisii</name>
    <dbReference type="NCBI Taxonomy" id="913109"/>
    <lineage>
        <taxon>Bacteria</taxon>
        <taxon>Pseudomonadati</taxon>
        <taxon>Campylobacterota</taxon>
        <taxon>Epsilonproteobacteria</taxon>
        <taxon>Campylobacterales</taxon>
        <taxon>Arcobacteraceae</taxon>
        <taxon>Arcobacter</taxon>
    </lineage>
</organism>
<evidence type="ECO:0000256" key="1">
    <source>
        <dbReference type="ARBA" id="ARBA00004651"/>
    </source>
</evidence>
<sequence length="197" mass="22417">MDILFFLSYCMLITIAPGPANIVILSTVQNDSVKKAIEFCYGATLAFGIILVLSVISNSILTKYIPNILIFMQIIGTIYILYLAYLIFNMDLANTNKKEVGSFKTGFLMQFINPKVVIFCLTIFPSFIMPYYSSIYELLVFAFVITIIGAIAFFSWIIFGKLLKSFLQRYKKSTNIVLSLFLVYCAYMISGIEKFLY</sequence>
<evidence type="ECO:0000313" key="7">
    <source>
        <dbReference type="EMBL" id="AXX95283.1"/>
    </source>
</evidence>
<keyword evidence="9" id="KW-1185">Reference proteome</keyword>
<proteinExistence type="predicted"/>
<reference evidence="8 10" key="1">
    <citation type="submission" date="2017-09" db="EMBL/GenBank/DDBJ databases">
        <title>Genomics of the genus Arcobacter.</title>
        <authorList>
            <person name="Perez-Cataluna A."/>
            <person name="Figueras M.J."/>
            <person name="Salas-Masso N."/>
        </authorList>
    </citation>
    <scope>NUCLEOTIDE SEQUENCE [LARGE SCALE GENOMIC DNA]</scope>
    <source>
        <strain evidence="8 10">CECT 7837</strain>
    </source>
</reference>
<evidence type="ECO:0000313" key="10">
    <source>
        <dbReference type="Proteomes" id="UP000290588"/>
    </source>
</evidence>
<evidence type="ECO:0000313" key="9">
    <source>
        <dbReference type="Proteomes" id="UP000262582"/>
    </source>
</evidence>
<dbReference type="EMBL" id="CP032097">
    <property type="protein sequence ID" value="AXX95283.1"/>
    <property type="molecule type" value="Genomic_DNA"/>
</dbReference>
<dbReference type="RefSeq" id="WP_118917461.1">
    <property type="nucleotide sequence ID" value="NZ_CP032097.1"/>
</dbReference>
<keyword evidence="5 6" id="KW-0472">Membrane</keyword>
<dbReference type="PANTHER" id="PTHR30086:SF20">
    <property type="entry name" value="ARGININE EXPORTER PROTEIN ARGO-RELATED"/>
    <property type="match status" value="1"/>
</dbReference>
<feature type="transmembrane region" description="Helical" evidence="6">
    <location>
        <begin position="112"/>
        <end position="132"/>
    </location>
</feature>
<dbReference type="EMBL" id="NXIG01000011">
    <property type="protein sequence ID" value="RXI29585.1"/>
    <property type="molecule type" value="Genomic_DNA"/>
</dbReference>
<dbReference type="PANTHER" id="PTHR30086">
    <property type="entry name" value="ARGININE EXPORTER PROTEIN ARGO"/>
    <property type="match status" value="1"/>
</dbReference>
<keyword evidence="3 6" id="KW-0812">Transmembrane</keyword>
<evidence type="ECO:0000313" key="8">
    <source>
        <dbReference type="EMBL" id="RXI29585.1"/>
    </source>
</evidence>
<evidence type="ECO:0000256" key="2">
    <source>
        <dbReference type="ARBA" id="ARBA00022475"/>
    </source>
</evidence>
<feature type="transmembrane region" description="Helical" evidence="6">
    <location>
        <begin position="6"/>
        <end position="27"/>
    </location>
</feature>
<keyword evidence="4 6" id="KW-1133">Transmembrane helix</keyword>
<dbReference type="GO" id="GO:0015171">
    <property type="term" value="F:amino acid transmembrane transporter activity"/>
    <property type="evidence" value="ECO:0007669"/>
    <property type="project" value="TreeGrafter"/>
</dbReference>
<dbReference type="OrthoDB" id="9784202at2"/>
<feature type="transmembrane region" description="Helical" evidence="6">
    <location>
        <begin position="68"/>
        <end position="88"/>
    </location>
</feature>
<reference evidence="7 9" key="2">
    <citation type="submission" date="2018-08" db="EMBL/GenBank/DDBJ databases">
        <title>Complete genome of the Arcobacter ellisii type strain LMG 26155.</title>
        <authorList>
            <person name="Miller W.G."/>
            <person name="Yee E."/>
            <person name="Bono J.L."/>
        </authorList>
    </citation>
    <scope>NUCLEOTIDE SEQUENCE [LARGE SCALE GENOMIC DNA]</scope>
    <source>
        <strain evidence="7 9">LMG 26155</strain>
    </source>
</reference>
<name>A0A347U8V5_9BACT</name>
<dbReference type="Proteomes" id="UP000262582">
    <property type="component" value="Chromosome"/>
</dbReference>
<feature type="transmembrane region" description="Helical" evidence="6">
    <location>
        <begin position="175"/>
        <end position="192"/>
    </location>
</feature>
<dbReference type="Pfam" id="PF01810">
    <property type="entry name" value="LysE"/>
    <property type="match status" value="1"/>
</dbReference>
<protein>
    <submittedName>
        <fullName evidence="8">Lysine transporter LysE</fullName>
    </submittedName>
    <submittedName>
        <fullName evidence="7">Transporter, LysE family</fullName>
    </submittedName>
</protein>
<evidence type="ECO:0000256" key="3">
    <source>
        <dbReference type="ARBA" id="ARBA00022692"/>
    </source>
</evidence>
<dbReference type="GO" id="GO:0033228">
    <property type="term" value="P:cysteine export across plasma membrane"/>
    <property type="evidence" value="ECO:0007669"/>
    <property type="project" value="TreeGrafter"/>
</dbReference>
<keyword evidence="2" id="KW-1003">Cell membrane</keyword>
<comment type="subcellular location">
    <subcellularLocation>
        <location evidence="1">Cell membrane</location>
        <topology evidence="1">Multi-pass membrane protein</topology>
    </subcellularLocation>
</comment>
<accession>A0A347U8V5</accession>
<feature type="transmembrane region" description="Helical" evidence="6">
    <location>
        <begin position="39"/>
        <end position="56"/>
    </location>
</feature>
<evidence type="ECO:0000256" key="4">
    <source>
        <dbReference type="ARBA" id="ARBA00022989"/>
    </source>
</evidence>
<dbReference type="KEGG" id="aell:AELL_1626"/>
<evidence type="ECO:0000256" key="5">
    <source>
        <dbReference type="ARBA" id="ARBA00023136"/>
    </source>
</evidence>
<dbReference type="InterPro" id="IPR001123">
    <property type="entry name" value="LeuE-type"/>
</dbReference>
<feature type="transmembrane region" description="Helical" evidence="6">
    <location>
        <begin position="138"/>
        <end position="163"/>
    </location>
</feature>
<gene>
    <name evidence="7" type="ORF">AELL_1626</name>
    <name evidence="8" type="ORF">CP962_11010</name>
</gene>
<evidence type="ECO:0000256" key="6">
    <source>
        <dbReference type="SAM" id="Phobius"/>
    </source>
</evidence>